<sequence length="196" mass="22169">MEKVLGWTQELYTPNGNTKKGFGTKYATLLLFNTKDAQITKPMHDVIKKLEDLKQNIDHYLGAEAVVFVMEKCLEMFVRGLKIHIPSDFDDENASLTNNIAPSSDIPSKPSQKTSKSVILGVGGLQLIFVEVEFILECMESYVTMQCRKFFDEFLEQAITFVKNTGTSIEIDQRELSKCAKRLGQQKKEVNQHVVG</sequence>
<keyword evidence="2" id="KW-1185">Reference proteome</keyword>
<reference evidence="1 2" key="1">
    <citation type="journal article" date="2013" name="Curr. Biol.">
        <title>The Genome of the Foraminiferan Reticulomyxa filosa.</title>
        <authorList>
            <person name="Glockner G."/>
            <person name="Hulsmann N."/>
            <person name="Schleicher M."/>
            <person name="Noegel A.A."/>
            <person name="Eichinger L."/>
            <person name="Gallinger C."/>
            <person name="Pawlowski J."/>
            <person name="Sierra R."/>
            <person name="Euteneuer U."/>
            <person name="Pillet L."/>
            <person name="Moustafa A."/>
            <person name="Platzer M."/>
            <person name="Groth M."/>
            <person name="Szafranski K."/>
            <person name="Schliwa M."/>
        </authorList>
    </citation>
    <scope>NUCLEOTIDE SEQUENCE [LARGE SCALE GENOMIC DNA]</scope>
</reference>
<comment type="caution">
    <text evidence="1">The sequence shown here is derived from an EMBL/GenBank/DDBJ whole genome shotgun (WGS) entry which is preliminary data.</text>
</comment>
<dbReference type="AlphaFoldDB" id="X6NTB4"/>
<name>X6NTB4_RETFI</name>
<evidence type="ECO:0000313" key="1">
    <source>
        <dbReference type="EMBL" id="ETO29241.1"/>
    </source>
</evidence>
<proteinExistence type="predicted"/>
<dbReference type="EMBL" id="ASPP01006162">
    <property type="protein sequence ID" value="ETO29241.1"/>
    <property type="molecule type" value="Genomic_DNA"/>
</dbReference>
<protein>
    <submittedName>
        <fullName evidence="1">Uncharacterized protein</fullName>
    </submittedName>
</protein>
<gene>
    <name evidence="1" type="ORF">RFI_07886</name>
</gene>
<accession>X6NTB4</accession>
<dbReference type="Proteomes" id="UP000023152">
    <property type="component" value="Unassembled WGS sequence"/>
</dbReference>
<evidence type="ECO:0000313" key="2">
    <source>
        <dbReference type="Proteomes" id="UP000023152"/>
    </source>
</evidence>
<organism evidence="1 2">
    <name type="scientific">Reticulomyxa filosa</name>
    <dbReference type="NCBI Taxonomy" id="46433"/>
    <lineage>
        <taxon>Eukaryota</taxon>
        <taxon>Sar</taxon>
        <taxon>Rhizaria</taxon>
        <taxon>Retaria</taxon>
        <taxon>Foraminifera</taxon>
        <taxon>Monothalamids</taxon>
        <taxon>Reticulomyxidae</taxon>
        <taxon>Reticulomyxa</taxon>
    </lineage>
</organism>